<name>A0A392SNT4_9FABA</name>
<evidence type="ECO:0000313" key="1">
    <source>
        <dbReference type="EMBL" id="MCI50533.1"/>
    </source>
</evidence>
<keyword evidence="2" id="KW-1185">Reference proteome</keyword>
<keyword evidence="1" id="KW-0547">Nucleotide-binding</keyword>
<dbReference type="Proteomes" id="UP000265520">
    <property type="component" value="Unassembled WGS sequence"/>
</dbReference>
<protein>
    <submittedName>
        <fullName evidence="1">Helicase-like protein</fullName>
    </submittedName>
</protein>
<evidence type="ECO:0000313" key="2">
    <source>
        <dbReference type="Proteomes" id="UP000265520"/>
    </source>
</evidence>
<comment type="caution">
    <text evidence="1">The sequence shown here is derived from an EMBL/GenBank/DDBJ whole genome shotgun (WGS) entry which is preliminary data.</text>
</comment>
<keyword evidence="1" id="KW-0067">ATP-binding</keyword>
<keyword evidence="1" id="KW-0347">Helicase</keyword>
<dbReference type="GO" id="GO:0004386">
    <property type="term" value="F:helicase activity"/>
    <property type="evidence" value="ECO:0007669"/>
    <property type="project" value="UniProtKB-KW"/>
</dbReference>
<sequence>AQYPDTWQWQPDPATGYSVCDAYRLLTSYEFVSLDAIEDLIWHKRVPLKVSIFAWRLLVVNSVLDWLVVGGLSESI</sequence>
<organism evidence="1 2">
    <name type="scientific">Trifolium medium</name>
    <dbReference type="NCBI Taxonomy" id="97028"/>
    <lineage>
        <taxon>Eukaryota</taxon>
        <taxon>Viridiplantae</taxon>
        <taxon>Streptophyta</taxon>
        <taxon>Embryophyta</taxon>
        <taxon>Tracheophyta</taxon>
        <taxon>Spermatophyta</taxon>
        <taxon>Magnoliopsida</taxon>
        <taxon>eudicotyledons</taxon>
        <taxon>Gunneridae</taxon>
        <taxon>Pentapetalae</taxon>
        <taxon>rosids</taxon>
        <taxon>fabids</taxon>
        <taxon>Fabales</taxon>
        <taxon>Fabaceae</taxon>
        <taxon>Papilionoideae</taxon>
        <taxon>50 kb inversion clade</taxon>
        <taxon>NPAAA clade</taxon>
        <taxon>Hologalegina</taxon>
        <taxon>IRL clade</taxon>
        <taxon>Trifolieae</taxon>
        <taxon>Trifolium</taxon>
    </lineage>
</organism>
<keyword evidence="1" id="KW-0378">Hydrolase</keyword>
<feature type="non-terminal residue" evidence="1">
    <location>
        <position position="1"/>
    </location>
</feature>
<accession>A0A392SNT4</accession>
<proteinExistence type="predicted"/>
<reference evidence="1 2" key="1">
    <citation type="journal article" date="2018" name="Front. Plant Sci.">
        <title>Red Clover (Trifolium pratense) and Zigzag Clover (T. medium) - A Picture of Genomic Similarities and Differences.</title>
        <authorList>
            <person name="Dluhosova J."/>
            <person name="Istvanek J."/>
            <person name="Nedelnik J."/>
            <person name="Repkova J."/>
        </authorList>
    </citation>
    <scope>NUCLEOTIDE SEQUENCE [LARGE SCALE GENOMIC DNA]</scope>
    <source>
        <strain evidence="2">cv. 10/8</strain>
        <tissue evidence="1">Leaf</tissue>
    </source>
</reference>
<dbReference type="AlphaFoldDB" id="A0A392SNT4"/>
<dbReference type="EMBL" id="LXQA010417960">
    <property type="protein sequence ID" value="MCI50533.1"/>
    <property type="molecule type" value="Genomic_DNA"/>
</dbReference>